<dbReference type="Proteomes" id="UP000799421">
    <property type="component" value="Unassembled WGS sequence"/>
</dbReference>
<dbReference type="EMBL" id="MU005992">
    <property type="protein sequence ID" value="KAF2859462.1"/>
    <property type="molecule type" value="Genomic_DNA"/>
</dbReference>
<reference evidence="1" key="1">
    <citation type="journal article" date="2020" name="Stud. Mycol.">
        <title>101 Dothideomycetes genomes: a test case for predicting lifestyles and emergence of pathogens.</title>
        <authorList>
            <person name="Haridas S."/>
            <person name="Albert R."/>
            <person name="Binder M."/>
            <person name="Bloem J."/>
            <person name="Labutti K."/>
            <person name="Salamov A."/>
            <person name="Andreopoulos B."/>
            <person name="Baker S."/>
            <person name="Barry K."/>
            <person name="Bills G."/>
            <person name="Bluhm B."/>
            <person name="Cannon C."/>
            <person name="Castanera R."/>
            <person name="Culley D."/>
            <person name="Daum C."/>
            <person name="Ezra D."/>
            <person name="Gonzalez J."/>
            <person name="Henrissat B."/>
            <person name="Kuo A."/>
            <person name="Liang C."/>
            <person name="Lipzen A."/>
            <person name="Lutzoni F."/>
            <person name="Magnuson J."/>
            <person name="Mondo S."/>
            <person name="Nolan M."/>
            <person name="Ohm R."/>
            <person name="Pangilinan J."/>
            <person name="Park H.-J."/>
            <person name="Ramirez L."/>
            <person name="Alfaro M."/>
            <person name="Sun H."/>
            <person name="Tritt A."/>
            <person name="Yoshinaga Y."/>
            <person name="Zwiers L.-H."/>
            <person name="Turgeon B."/>
            <person name="Goodwin S."/>
            <person name="Spatafora J."/>
            <person name="Crous P."/>
            <person name="Grigoriev I."/>
        </authorList>
    </citation>
    <scope>NUCLEOTIDE SEQUENCE</scope>
    <source>
        <strain evidence="1">CBS 480.64</strain>
    </source>
</reference>
<dbReference type="AlphaFoldDB" id="A0A6A7BWL6"/>
<evidence type="ECO:0000313" key="2">
    <source>
        <dbReference type="Proteomes" id="UP000799421"/>
    </source>
</evidence>
<accession>A0A6A7BWL6</accession>
<name>A0A6A7BWL6_9PEZI</name>
<gene>
    <name evidence="1" type="ORF">K470DRAFT_97121</name>
</gene>
<proteinExistence type="predicted"/>
<keyword evidence="2" id="KW-1185">Reference proteome</keyword>
<organism evidence="1 2">
    <name type="scientific">Piedraia hortae CBS 480.64</name>
    <dbReference type="NCBI Taxonomy" id="1314780"/>
    <lineage>
        <taxon>Eukaryota</taxon>
        <taxon>Fungi</taxon>
        <taxon>Dikarya</taxon>
        <taxon>Ascomycota</taxon>
        <taxon>Pezizomycotina</taxon>
        <taxon>Dothideomycetes</taxon>
        <taxon>Dothideomycetidae</taxon>
        <taxon>Capnodiales</taxon>
        <taxon>Piedraiaceae</taxon>
        <taxon>Piedraia</taxon>
    </lineage>
</organism>
<protein>
    <submittedName>
        <fullName evidence="1">Uncharacterized protein</fullName>
    </submittedName>
</protein>
<evidence type="ECO:0000313" key="1">
    <source>
        <dbReference type="EMBL" id="KAF2859462.1"/>
    </source>
</evidence>
<sequence>MPLSMNETMTRLRENFLYRGKNPEKFRLLSMVLVMLVVALGRSCRALNKCISPAELDLELLRGKMGLDFPRLMHLNTCASWRFWSSEHLIGFKHRC</sequence>